<dbReference type="KEGG" id="nsy:104215897"/>
<dbReference type="RefSeq" id="XP_009764135.1">
    <property type="nucleotide sequence ID" value="XM_009765833.1"/>
</dbReference>
<reference evidence="2" key="1">
    <citation type="journal article" date="2013" name="Genome Biol.">
        <title>Reference genomes and transcriptomes of Nicotiana sylvestris and Nicotiana tomentosiformis.</title>
        <authorList>
            <person name="Sierro N."/>
            <person name="Battey J.N."/>
            <person name="Ouadi S."/>
            <person name="Bovet L."/>
            <person name="Goepfert S."/>
            <person name="Bakaher N."/>
            <person name="Peitsch M.C."/>
            <person name="Ivanov N.V."/>
        </authorList>
    </citation>
    <scope>NUCLEOTIDE SEQUENCE [LARGE SCALE GENOMIC DNA]</scope>
</reference>
<evidence type="ECO:0000313" key="2">
    <source>
        <dbReference type="Proteomes" id="UP000189701"/>
    </source>
</evidence>
<accession>A0A1U7VQG1</accession>
<dbReference type="InterPro" id="IPR036691">
    <property type="entry name" value="Endo/exonu/phosph_ase_sf"/>
</dbReference>
<dbReference type="PANTHER" id="PTHR33233">
    <property type="entry name" value="ENDONUCLEASE/EXONUCLEASE/PHOSPHATASE"/>
    <property type="match status" value="1"/>
</dbReference>
<feature type="compositionally biased region" description="Polar residues" evidence="1">
    <location>
        <begin position="145"/>
        <end position="156"/>
    </location>
</feature>
<dbReference type="PANTHER" id="PTHR33233:SF17">
    <property type="entry name" value="DUF4283 DOMAIN-CONTAINING PROTEIN"/>
    <property type="match status" value="1"/>
</dbReference>
<gene>
    <name evidence="3" type="primary">LOC104215897</name>
</gene>
<dbReference type="GeneID" id="104215897"/>
<evidence type="ECO:0000256" key="1">
    <source>
        <dbReference type="SAM" id="MobiDB-lite"/>
    </source>
</evidence>
<keyword evidence="2" id="KW-1185">Reference proteome</keyword>
<protein>
    <submittedName>
        <fullName evidence="3">Uncharacterized protein LOC104215897</fullName>
    </submittedName>
</protein>
<name>A0A1U7VQG1_NICSY</name>
<dbReference type="AlphaFoldDB" id="A0A1U7VQG1"/>
<dbReference type="SUPFAM" id="SSF56219">
    <property type="entry name" value="DNase I-like"/>
    <property type="match status" value="1"/>
</dbReference>
<sequence>MYVDECTTKQTQVSFARMLVEVNVTKPLSDKVEVMDPNGIIFQQVVTYDWKPLFCNKCQVIGHVCPKERRKNEAQQVDQAKRQGGLKKTIQIWVTKEQAIEQQRNSNKDAEQNIEQEVPRLKKTSDKHTKGNKQIQKENAVIQKQQSITMPSSNGVRNEDITPNKGKTVNNVSELNLQDFPILSSVSTKNGFEVLNRGYDGSHLAPPDKGGLSDTKVKKHKAHTVTKVVAPNWGFQNNYLSANNGRIWSLCDNSIYIVDKLREEVHLLHCQITIKAIGMPCVLTVIFGYNTCELRRNLLDALKELAQGINMPWLIGDFNAVLYPQDKFFRNPVQYAEIRDFTECIHNLLLNKVNWKGEYYTWTNKQQSNDRTCSRLDKAFGIHEWMMQWGHVVMEYDVPLISDHAPMLFSLEANQNKVNVPFRFFIPGRNMTTFWP</sequence>
<dbReference type="eggNOG" id="KOG1075">
    <property type="taxonomic scope" value="Eukaryota"/>
</dbReference>
<dbReference type="Gene3D" id="3.60.10.10">
    <property type="entry name" value="Endonuclease/exonuclease/phosphatase"/>
    <property type="match status" value="1"/>
</dbReference>
<proteinExistence type="predicted"/>
<dbReference type="Proteomes" id="UP000189701">
    <property type="component" value="Unplaced"/>
</dbReference>
<reference evidence="3" key="2">
    <citation type="submission" date="2025-08" db="UniProtKB">
        <authorList>
            <consortium name="RefSeq"/>
        </authorList>
    </citation>
    <scope>IDENTIFICATION</scope>
    <source>
        <tissue evidence="3">Leaf</tissue>
    </source>
</reference>
<dbReference type="OrthoDB" id="1742140at2759"/>
<feature type="compositionally biased region" description="Basic and acidic residues" evidence="1">
    <location>
        <begin position="106"/>
        <end position="129"/>
    </location>
</feature>
<feature type="region of interest" description="Disordered" evidence="1">
    <location>
        <begin position="145"/>
        <end position="164"/>
    </location>
</feature>
<feature type="region of interest" description="Disordered" evidence="1">
    <location>
        <begin position="102"/>
        <end position="136"/>
    </location>
</feature>
<evidence type="ECO:0000313" key="3">
    <source>
        <dbReference type="RefSeq" id="XP_009764135.1"/>
    </source>
</evidence>
<organism evidence="2 3">
    <name type="scientific">Nicotiana sylvestris</name>
    <name type="common">Wood tobacco</name>
    <name type="synonym">South American tobacco</name>
    <dbReference type="NCBI Taxonomy" id="4096"/>
    <lineage>
        <taxon>Eukaryota</taxon>
        <taxon>Viridiplantae</taxon>
        <taxon>Streptophyta</taxon>
        <taxon>Embryophyta</taxon>
        <taxon>Tracheophyta</taxon>
        <taxon>Spermatophyta</taxon>
        <taxon>Magnoliopsida</taxon>
        <taxon>eudicotyledons</taxon>
        <taxon>Gunneridae</taxon>
        <taxon>Pentapetalae</taxon>
        <taxon>asterids</taxon>
        <taxon>lamiids</taxon>
        <taxon>Solanales</taxon>
        <taxon>Solanaceae</taxon>
        <taxon>Nicotianoideae</taxon>
        <taxon>Nicotianeae</taxon>
        <taxon>Nicotiana</taxon>
    </lineage>
</organism>